<evidence type="ECO:0000256" key="4">
    <source>
        <dbReference type="ARBA" id="ARBA00026097"/>
    </source>
</evidence>
<keyword evidence="6" id="KW-1133">Transmembrane helix</keyword>
<reference evidence="8 9" key="1">
    <citation type="submission" date="2024-06" db="EMBL/GenBank/DDBJ databases">
        <authorList>
            <person name="Kraege A."/>
            <person name="Thomma B."/>
        </authorList>
    </citation>
    <scope>NUCLEOTIDE SEQUENCE [LARGE SCALE GENOMIC DNA]</scope>
</reference>
<name>A0ABP1FU16_9CHLO</name>
<accession>A0ABP1FU16</accession>
<organism evidence="8 9">
    <name type="scientific">Coccomyxa viridis</name>
    <dbReference type="NCBI Taxonomy" id="1274662"/>
    <lineage>
        <taxon>Eukaryota</taxon>
        <taxon>Viridiplantae</taxon>
        <taxon>Chlorophyta</taxon>
        <taxon>core chlorophytes</taxon>
        <taxon>Trebouxiophyceae</taxon>
        <taxon>Trebouxiophyceae incertae sedis</taxon>
        <taxon>Coccomyxaceae</taxon>
        <taxon>Coccomyxa</taxon>
    </lineage>
</organism>
<protein>
    <recommendedName>
        <fullName evidence="4">beta-carotene 3-hydroxylase</fullName>
        <ecNumber evidence="4">1.14.15.24</ecNumber>
    </recommendedName>
</protein>
<dbReference type="InterPro" id="IPR045019">
    <property type="entry name" value="BETA-OHASE-like"/>
</dbReference>
<keyword evidence="3" id="KW-0560">Oxidoreductase</keyword>
<feature type="region of interest" description="Disordered" evidence="5">
    <location>
        <begin position="1"/>
        <end position="24"/>
    </location>
</feature>
<evidence type="ECO:0000313" key="9">
    <source>
        <dbReference type="Proteomes" id="UP001497392"/>
    </source>
</evidence>
<dbReference type="Pfam" id="PF04116">
    <property type="entry name" value="FA_hydroxylase"/>
    <property type="match status" value="1"/>
</dbReference>
<keyword evidence="2" id="KW-0125">Carotenoid biosynthesis</keyword>
<comment type="similarity">
    <text evidence="1">Belongs to the sterol desaturase family.</text>
</comment>
<feature type="transmembrane region" description="Helical" evidence="6">
    <location>
        <begin position="173"/>
        <end position="190"/>
    </location>
</feature>
<dbReference type="PANTHER" id="PTHR31899:SF9">
    <property type="entry name" value="BETA-CAROTENE 3-HYDROXYLASE 1, CHLOROPLASTIC"/>
    <property type="match status" value="1"/>
</dbReference>
<feature type="transmembrane region" description="Helical" evidence="6">
    <location>
        <begin position="196"/>
        <end position="217"/>
    </location>
</feature>
<sequence length="288" mass="31725">MKNVQQGTSESRTKEAEAPVRPGDFDIETIASSLSATGSELQEKAVEAIEDTKAAVQSAAQQAAFKAQLLQRREARAREQSTYKIAAIAASCGVTAMAISAVYFRFTWHIREGSQFPMLEAAATLLLTFGGVVGMEMYARWAHKVLWHDYEPGWSLHKSHHEPRLGPFEANDIYAIANAVPAMALCLYGFMTPTLMGGVCFGAGLGITIFGIMYMFIHDGMVHRRFPVGPIAEVPYLKRCAVAHQLHHSEKYGGVPWGMFLGPQELEALGAKEELDKLCQELQFRSKS</sequence>
<evidence type="ECO:0000313" key="8">
    <source>
        <dbReference type="EMBL" id="CAL5223381.1"/>
    </source>
</evidence>
<gene>
    <name evidence="8" type="primary">g5888</name>
    <name evidence="8" type="ORF">VP750_LOCUS5040</name>
</gene>
<dbReference type="InterPro" id="IPR006694">
    <property type="entry name" value="Fatty_acid_hydroxylase"/>
</dbReference>
<evidence type="ECO:0000259" key="7">
    <source>
        <dbReference type="Pfam" id="PF04116"/>
    </source>
</evidence>
<dbReference type="EC" id="1.14.15.24" evidence="4"/>
<feature type="domain" description="Fatty acid hydroxylase" evidence="7">
    <location>
        <begin position="131"/>
        <end position="252"/>
    </location>
</feature>
<dbReference type="PANTHER" id="PTHR31899">
    <property type="entry name" value="BETA-CAROTENE 3-HYDROXYLASE 1, CHLOROPLASTIC"/>
    <property type="match status" value="1"/>
</dbReference>
<keyword evidence="6" id="KW-0812">Transmembrane</keyword>
<proteinExistence type="inferred from homology"/>
<evidence type="ECO:0000256" key="6">
    <source>
        <dbReference type="SAM" id="Phobius"/>
    </source>
</evidence>
<dbReference type="EMBL" id="CAXHTA020000008">
    <property type="protein sequence ID" value="CAL5223381.1"/>
    <property type="molecule type" value="Genomic_DNA"/>
</dbReference>
<evidence type="ECO:0000256" key="1">
    <source>
        <dbReference type="ARBA" id="ARBA00009324"/>
    </source>
</evidence>
<dbReference type="Proteomes" id="UP001497392">
    <property type="component" value="Unassembled WGS sequence"/>
</dbReference>
<keyword evidence="6" id="KW-0472">Membrane</keyword>
<evidence type="ECO:0000256" key="5">
    <source>
        <dbReference type="SAM" id="MobiDB-lite"/>
    </source>
</evidence>
<evidence type="ECO:0000256" key="3">
    <source>
        <dbReference type="ARBA" id="ARBA00023002"/>
    </source>
</evidence>
<feature type="compositionally biased region" description="Polar residues" evidence="5">
    <location>
        <begin position="1"/>
        <end position="10"/>
    </location>
</feature>
<comment type="caution">
    <text evidence="8">The sequence shown here is derived from an EMBL/GenBank/DDBJ whole genome shotgun (WGS) entry which is preliminary data.</text>
</comment>
<keyword evidence="9" id="KW-1185">Reference proteome</keyword>
<feature type="transmembrane region" description="Helical" evidence="6">
    <location>
        <begin position="82"/>
        <end position="104"/>
    </location>
</feature>
<feature type="transmembrane region" description="Helical" evidence="6">
    <location>
        <begin position="116"/>
        <end position="135"/>
    </location>
</feature>
<evidence type="ECO:0000256" key="2">
    <source>
        <dbReference type="ARBA" id="ARBA00022746"/>
    </source>
</evidence>